<evidence type="ECO:0000256" key="6">
    <source>
        <dbReference type="ARBA" id="ARBA00022603"/>
    </source>
</evidence>
<feature type="binding site" evidence="9">
    <location>
        <position position="10"/>
    </location>
    <ligand>
        <name>S-adenosyl-L-methionine</name>
        <dbReference type="ChEBI" id="CHEBI:59789"/>
    </ligand>
</feature>
<evidence type="ECO:0000256" key="2">
    <source>
        <dbReference type="ARBA" id="ARBA00004496"/>
    </source>
</evidence>
<reference evidence="10 11" key="1">
    <citation type="submission" date="2024-07" db="EMBL/GenBank/DDBJ databases">
        <title>Uliginosibacterium flavum JJ3220;KACC:17644.</title>
        <authorList>
            <person name="Kim M.K."/>
        </authorList>
    </citation>
    <scope>NUCLEOTIDE SEQUENCE [LARGE SCALE GENOMIC DNA]</scope>
    <source>
        <strain evidence="10 11">KACC:17644</strain>
    </source>
</reference>
<comment type="similarity">
    <text evidence="3 9">Belongs to the class I-like SAM-binding methyltransferase superfamily. TPMT family.</text>
</comment>
<dbReference type="GO" id="GO:0032259">
    <property type="term" value="P:methylation"/>
    <property type="evidence" value="ECO:0007669"/>
    <property type="project" value="UniProtKB-KW"/>
</dbReference>
<dbReference type="EC" id="2.1.1.67" evidence="4 9"/>
<feature type="binding site" evidence="9">
    <location>
        <position position="45"/>
    </location>
    <ligand>
        <name>S-adenosyl-L-methionine</name>
        <dbReference type="ChEBI" id="CHEBI:59789"/>
    </ligand>
</feature>
<dbReference type="PIRSF" id="PIRSF023956">
    <property type="entry name" value="Thiopurine_S-methyltransferase"/>
    <property type="match status" value="1"/>
</dbReference>
<evidence type="ECO:0000313" key="11">
    <source>
        <dbReference type="Proteomes" id="UP001549691"/>
    </source>
</evidence>
<dbReference type="PANTHER" id="PTHR10259:SF11">
    <property type="entry name" value="THIOPURINE S-METHYLTRANSFERASE"/>
    <property type="match status" value="1"/>
</dbReference>
<name>A0ABV2TM92_9RHOO</name>
<keyword evidence="11" id="KW-1185">Reference proteome</keyword>
<dbReference type="InterPro" id="IPR025835">
    <property type="entry name" value="Thiopurine_S-MeTrfase"/>
</dbReference>
<dbReference type="NCBIfam" id="NF009732">
    <property type="entry name" value="PRK13255.1"/>
    <property type="match status" value="1"/>
</dbReference>
<dbReference type="Pfam" id="PF05724">
    <property type="entry name" value="TPMT"/>
    <property type="match status" value="1"/>
</dbReference>
<dbReference type="Proteomes" id="UP001549691">
    <property type="component" value="Unassembled WGS sequence"/>
</dbReference>
<evidence type="ECO:0000256" key="8">
    <source>
        <dbReference type="ARBA" id="ARBA00022691"/>
    </source>
</evidence>
<sequence length="227" mass="25339">MSCKLWKQAWAADQIDFHQMQVNPLLQTYWPSLALPADAKVFVPLCGKSLDMAWLLSQHCRLVGVEISPIAVAAFFAAKHLVPQSSRQGKLTRWHTDQVDIFCGDYFDLGSAELADVTAVYDHAAMQAFGPKLRQRYVSHLANLLPPACPVLLLSTGYPEAGDAENSFVIDEEILALYQTRFSIELLHGEAGFETHAGHEQAEAQRTEEKVYLLRTKGRKQVSEQIA</sequence>
<comment type="caution">
    <text evidence="10">The sequence shown here is derived from an EMBL/GenBank/DDBJ whole genome shotgun (WGS) entry which is preliminary data.</text>
</comment>
<comment type="subcellular location">
    <subcellularLocation>
        <location evidence="2 9">Cytoplasm</location>
    </subcellularLocation>
</comment>
<dbReference type="InterPro" id="IPR008854">
    <property type="entry name" value="TPMT"/>
</dbReference>
<evidence type="ECO:0000256" key="1">
    <source>
        <dbReference type="ARBA" id="ARBA00000903"/>
    </source>
</evidence>
<comment type="catalytic activity">
    <reaction evidence="1 9">
        <text>S-adenosyl-L-methionine + a thiopurine = S-adenosyl-L-homocysteine + a thiopurine S-methylether.</text>
        <dbReference type="EC" id="2.1.1.67"/>
    </reaction>
</comment>
<dbReference type="PANTHER" id="PTHR10259">
    <property type="entry name" value="THIOPURINE S-METHYLTRANSFERASE"/>
    <property type="match status" value="1"/>
</dbReference>
<proteinExistence type="inferred from homology"/>
<protein>
    <recommendedName>
        <fullName evidence="4 9">Thiopurine S-methyltransferase</fullName>
        <ecNumber evidence="4 9">2.1.1.67</ecNumber>
    </recommendedName>
    <alternativeName>
        <fullName evidence="9">Thiopurine methyltransferase</fullName>
    </alternativeName>
</protein>
<dbReference type="GO" id="GO:0008119">
    <property type="term" value="F:thiopurine S-methyltransferase activity"/>
    <property type="evidence" value="ECO:0007669"/>
    <property type="project" value="UniProtKB-EC"/>
</dbReference>
<keyword evidence="6 9" id="KW-0489">Methyltransferase</keyword>
<dbReference type="EMBL" id="JBEWZI010000012">
    <property type="protein sequence ID" value="MET7015044.1"/>
    <property type="molecule type" value="Genomic_DNA"/>
</dbReference>
<dbReference type="SUPFAM" id="SSF53335">
    <property type="entry name" value="S-adenosyl-L-methionine-dependent methyltransferases"/>
    <property type="match status" value="1"/>
</dbReference>
<dbReference type="PROSITE" id="PS51585">
    <property type="entry name" value="SAM_MT_TPMT"/>
    <property type="match status" value="1"/>
</dbReference>
<evidence type="ECO:0000256" key="3">
    <source>
        <dbReference type="ARBA" id="ARBA00008145"/>
    </source>
</evidence>
<dbReference type="Gene3D" id="3.40.50.150">
    <property type="entry name" value="Vaccinia Virus protein VP39"/>
    <property type="match status" value="1"/>
</dbReference>
<keyword evidence="7 9" id="KW-0808">Transferase</keyword>
<evidence type="ECO:0000313" key="10">
    <source>
        <dbReference type="EMBL" id="MET7015044.1"/>
    </source>
</evidence>
<dbReference type="InterPro" id="IPR029063">
    <property type="entry name" value="SAM-dependent_MTases_sf"/>
</dbReference>
<dbReference type="HAMAP" id="MF_00812">
    <property type="entry name" value="Thiopur_methtran"/>
    <property type="match status" value="1"/>
</dbReference>
<accession>A0ABV2TM92</accession>
<evidence type="ECO:0000256" key="9">
    <source>
        <dbReference type="HAMAP-Rule" id="MF_00812"/>
    </source>
</evidence>
<organism evidence="10 11">
    <name type="scientific">Uliginosibacterium flavum</name>
    <dbReference type="NCBI Taxonomy" id="1396831"/>
    <lineage>
        <taxon>Bacteria</taxon>
        <taxon>Pseudomonadati</taxon>
        <taxon>Pseudomonadota</taxon>
        <taxon>Betaproteobacteria</taxon>
        <taxon>Rhodocyclales</taxon>
        <taxon>Zoogloeaceae</taxon>
        <taxon>Uliginosibacterium</taxon>
    </lineage>
</organism>
<evidence type="ECO:0000256" key="4">
    <source>
        <dbReference type="ARBA" id="ARBA00011905"/>
    </source>
</evidence>
<feature type="binding site" evidence="9">
    <location>
        <position position="66"/>
    </location>
    <ligand>
        <name>S-adenosyl-L-methionine</name>
        <dbReference type="ChEBI" id="CHEBI:59789"/>
    </ligand>
</feature>
<evidence type="ECO:0000256" key="7">
    <source>
        <dbReference type="ARBA" id="ARBA00022679"/>
    </source>
</evidence>
<keyword evidence="5 9" id="KW-0963">Cytoplasm</keyword>
<comment type="caution">
    <text evidence="9">Lacks conserved residue(s) required for the propagation of feature annotation.</text>
</comment>
<gene>
    <name evidence="9" type="primary">tpm</name>
    <name evidence="10" type="ORF">ABXR19_12650</name>
</gene>
<keyword evidence="8 9" id="KW-0949">S-adenosyl-L-methionine</keyword>
<dbReference type="RefSeq" id="WP_354601507.1">
    <property type="nucleotide sequence ID" value="NZ_JBEWZI010000012.1"/>
</dbReference>
<evidence type="ECO:0000256" key="5">
    <source>
        <dbReference type="ARBA" id="ARBA00022490"/>
    </source>
</evidence>